<dbReference type="Proteomes" id="UP000031549">
    <property type="component" value="Unassembled WGS sequence"/>
</dbReference>
<feature type="domain" description="DUF3854" evidence="3">
    <location>
        <begin position="126"/>
        <end position="242"/>
    </location>
</feature>
<dbReference type="Pfam" id="PF05272">
    <property type="entry name" value="VapE-like_dom"/>
    <property type="match status" value="1"/>
</dbReference>
<sequence>MNNLNTCLNSSTKAPKHIDTHHFKEWESSAVKYFIISKNVKSIHDSLEVDKLLNRNNKRRHKHSENLVPCWAVSGIDPLTDEPTLLGVQVKPDTPYLNKEGKQQKYLSASGYGAAPLFLNIGIEEYWKGVIEDKTEPVFLTEGAKKAGAGLSIGHATISIPGVSTCRKKGRLHPSLELFTGLGRVFYFAFDNDVMTKRQVQTALLAMARELAATGSKVMVVQLPPGELKGMDDFIAAKGEEAFNALVDSALTIEEWHDQIKEKEREQLEEIKNTKRSKVARYMEIVKLGWGHELRYNELKTQIELLDKPLDLDQVRLRIALEFDLDVPMQDAQAIVENLAKENTYHPIADYLDTLAQQYPQPDLSILDDLASRYFGTDEPLHNLYLRKTLIAAVARVKSPGCKHDEATILVGGQGIGKSTFWEKLFGSNWFTDELGDANEKDELMKLHRFWGLEWAEFETVYKRKDVSSLKKFMTTKIDPIRTPYSRSLKEYPRQSVLVGTTNEQEILSDPTGSRRFWIIPATKRIPIDQLEEERDRIWAAAYALYRSGEKWYLDWEDLTRQEEMNKDYQTEDPWHEKIQSFVRNKLEVTLDEIFRHLNIETERQDMGFTKRIAAILRCLNWQKIRKYVNGEWVRLWQQLKIKVDILGGSRGIVQGDVTSDVSTQKDDYQKINVDVLGGSRGIVETNVNNHTVNLNVKNEGDRVANEPAQYFQENILNSIPLDPPQKPTFIFEGENKGEESNPSPKSTENTCPRTSLPLPQPFEVKIDSPLGTSTCLVTPQKIRKKDGRIESRFEFHLANGITSRKFGSISKKAEAEEFATKEITNRIHEAIKHPSRRYSVEQIIGTMLEPEVIWVQGCKCVEVPEHPVNSWYVFETPTGDRIRVAGDNEFKLET</sequence>
<protein>
    <submittedName>
        <fullName evidence="4">DUF3854 domain-containing protein</fullName>
    </submittedName>
</protein>
<evidence type="ECO:0000256" key="1">
    <source>
        <dbReference type="SAM" id="MobiDB-lite"/>
    </source>
</evidence>
<dbReference type="InterPro" id="IPR007936">
    <property type="entry name" value="VapE-like_dom"/>
</dbReference>
<accession>A0A846HJ95</accession>
<evidence type="ECO:0000259" key="3">
    <source>
        <dbReference type="Pfam" id="PF12965"/>
    </source>
</evidence>
<dbReference type="AlphaFoldDB" id="A0A846HJ95"/>
<evidence type="ECO:0000313" key="5">
    <source>
        <dbReference type="Proteomes" id="UP000031549"/>
    </source>
</evidence>
<comment type="caution">
    <text evidence="4">The sequence shown here is derived from an EMBL/GenBank/DDBJ whole genome shotgun (WGS) entry which is preliminary data.</text>
</comment>
<feature type="compositionally biased region" description="Polar residues" evidence="1">
    <location>
        <begin position="741"/>
        <end position="754"/>
    </location>
</feature>
<dbReference type="Gene3D" id="3.40.1360.10">
    <property type="match status" value="1"/>
</dbReference>
<dbReference type="PANTHER" id="PTHR34985">
    <property type="entry name" value="SLR0554 PROTEIN"/>
    <property type="match status" value="1"/>
</dbReference>
<evidence type="ECO:0000259" key="2">
    <source>
        <dbReference type="Pfam" id="PF05272"/>
    </source>
</evidence>
<feature type="region of interest" description="Disordered" evidence="1">
    <location>
        <begin position="734"/>
        <end position="755"/>
    </location>
</feature>
<dbReference type="EMBL" id="JTCM02000143">
    <property type="protein sequence ID" value="NEU76958.1"/>
    <property type="molecule type" value="Genomic_DNA"/>
</dbReference>
<reference evidence="4 5" key="1">
    <citation type="journal article" date="2015" name="Genome Announc.">
        <title>Draft Genome Sequence of Cyanobacterium Hassallia byssoidea Strain VB512170, Isolated from Monuments in India.</title>
        <authorList>
            <person name="Singh D."/>
            <person name="Chandrababunaidu M.M."/>
            <person name="Panda A."/>
            <person name="Sen D."/>
            <person name="Bhattacharyya S."/>
            <person name="Adhikary S.P."/>
            <person name="Tripathy S."/>
        </authorList>
    </citation>
    <scope>NUCLEOTIDE SEQUENCE [LARGE SCALE GENOMIC DNA]</scope>
    <source>
        <strain evidence="4 5">VB512170</strain>
    </source>
</reference>
<proteinExistence type="predicted"/>
<feature type="domain" description="Virulence-associated protein E-like" evidence="2">
    <location>
        <begin position="365"/>
        <end position="570"/>
    </location>
</feature>
<name>A0A846HJ95_9CYAN</name>
<evidence type="ECO:0000313" key="4">
    <source>
        <dbReference type="EMBL" id="NEU76958.1"/>
    </source>
</evidence>
<dbReference type="RefSeq" id="WP_039748293.1">
    <property type="nucleotide sequence ID" value="NZ_JTCM02000143.1"/>
</dbReference>
<dbReference type="PANTHER" id="PTHR34985:SF1">
    <property type="entry name" value="SLR0554 PROTEIN"/>
    <property type="match status" value="1"/>
</dbReference>
<keyword evidence="5" id="KW-1185">Reference proteome</keyword>
<dbReference type="Pfam" id="PF12965">
    <property type="entry name" value="DUF3854"/>
    <property type="match status" value="1"/>
</dbReference>
<dbReference type="InterPro" id="IPR024385">
    <property type="entry name" value="DUF3854"/>
</dbReference>
<gene>
    <name evidence="4" type="ORF">PI95_031795</name>
</gene>
<organism evidence="4 5">
    <name type="scientific">Hassallia byssoidea VB512170</name>
    <dbReference type="NCBI Taxonomy" id="1304833"/>
    <lineage>
        <taxon>Bacteria</taxon>
        <taxon>Bacillati</taxon>
        <taxon>Cyanobacteriota</taxon>
        <taxon>Cyanophyceae</taxon>
        <taxon>Nostocales</taxon>
        <taxon>Tolypothrichaceae</taxon>
        <taxon>Hassallia</taxon>
    </lineage>
</organism>